<dbReference type="AlphaFoldDB" id="A0A8S0PMP2"/>
<keyword evidence="2 6" id="KW-0645">Protease</keyword>
<organism evidence="6 7">
    <name type="scientific">Olea europaea subsp. europaea</name>
    <dbReference type="NCBI Taxonomy" id="158383"/>
    <lineage>
        <taxon>Eukaryota</taxon>
        <taxon>Viridiplantae</taxon>
        <taxon>Streptophyta</taxon>
        <taxon>Embryophyta</taxon>
        <taxon>Tracheophyta</taxon>
        <taxon>Spermatophyta</taxon>
        <taxon>Magnoliopsida</taxon>
        <taxon>eudicotyledons</taxon>
        <taxon>Gunneridae</taxon>
        <taxon>Pentapetalae</taxon>
        <taxon>asterids</taxon>
        <taxon>lamiids</taxon>
        <taxon>Lamiales</taxon>
        <taxon>Oleaceae</taxon>
        <taxon>Oleeae</taxon>
        <taxon>Olea</taxon>
    </lineage>
</organism>
<dbReference type="SUPFAM" id="SSF54001">
    <property type="entry name" value="Cysteine proteinases"/>
    <property type="match status" value="1"/>
</dbReference>
<dbReference type="Proteomes" id="UP000594638">
    <property type="component" value="Unassembled WGS sequence"/>
</dbReference>
<feature type="domain" description="Ubiquitin-like protease family profile" evidence="5">
    <location>
        <begin position="355"/>
        <end position="492"/>
    </location>
</feature>
<dbReference type="Gramene" id="OE9A008921T1">
    <property type="protein sequence ID" value="OE9A008921C1"/>
    <property type="gene ID" value="OE9A008921"/>
</dbReference>
<dbReference type="Gene3D" id="3.40.395.10">
    <property type="entry name" value="Adenoviral Proteinase, Chain A"/>
    <property type="match status" value="1"/>
</dbReference>
<evidence type="ECO:0000256" key="3">
    <source>
        <dbReference type="ARBA" id="ARBA00022801"/>
    </source>
</evidence>
<evidence type="ECO:0000313" key="6">
    <source>
        <dbReference type="EMBL" id="CAA2955560.1"/>
    </source>
</evidence>
<evidence type="ECO:0000256" key="2">
    <source>
        <dbReference type="ARBA" id="ARBA00022670"/>
    </source>
</evidence>
<reference evidence="6 7" key="1">
    <citation type="submission" date="2019-12" db="EMBL/GenBank/DDBJ databases">
        <authorList>
            <person name="Alioto T."/>
            <person name="Alioto T."/>
            <person name="Gomez Garrido J."/>
        </authorList>
    </citation>
    <scope>NUCLEOTIDE SEQUENCE [LARGE SCALE GENOMIC DNA]</scope>
</reference>
<evidence type="ECO:0000313" key="7">
    <source>
        <dbReference type="Proteomes" id="UP000594638"/>
    </source>
</evidence>
<comment type="caution">
    <text evidence="6">The sequence shown here is derived from an EMBL/GenBank/DDBJ whole genome shotgun (WGS) entry which is preliminary data.</text>
</comment>
<dbReference type="EMBL" id="CACTIH010000155">
    <property type="protein sequence ID" value="CAA2955560.1"/>
    <property type="molecule type" value="Genomic_DNA"/>
</dbReference>
<feature type="region of interest" description="Disordered" evidence="4">
    <location>
        <begin position="148"/>
        <end position="200"/>
    </location>
</feature>
<dbReference type="Pfam" id="PF02902">
    <property type="entry name" value="Peptidase_C48"/>
    <property type="match status" value="1"/>
</dbReference>
<name>A0A8S0PMP2_OLEEU</name>
<evidence type="ECO:0000256" key="1">
    <source>
        <dbReference type="ARBA" id="ARBA00005234"/>
    </source>
</evidence>
<dbReference type="InterPro" id="IPR003653">
    <property type="entry name" value="Peptidase_C48_C"/>
</dbReference>
<evidence type="ECO:0000259" key="5">
    <source>
        <dbReference type="Pfam" id="PF02902"/>
    </source>
</evidence>
<keyword evidence="3" id="KW-0378">Hydrolase</keyword>
<keyword evidence="7" id="KW-1185">Reference proteome</keyword>
<sequence length="534" mass="60609">MRQATIPNYSGCIERWTQQEDPTLQATRNVAFQAWIYETFPSLDGIVVTRISRVHPRIVNWMADEQPSATKLEGPDCFSNPKIVICDLKPLESEMAMPHMNGVQYNKPIQRTSSSKSRRRTKCKTERSAEDASTSEKYIPSVLPLMNSNIGQAHSSNDDDDFFSLPSRRHESSTHGKSPVVEGPTAAHHSQEEPQSHGAQWDGVEDVVSNVDKTGKGKMYPSDDLLLSLEPPSFDLGIEFTSPNVLHSEETQKRVDSIVSDVVTATRTVENEDYKDKVDEIDKSAFMGWFQRGYKPKNKKKFSEEDVAIKPAFLIGSFPVGRKTWFHELINSESSLSGAVANFGKIVKYKTTTTNSWFQIKIKDIFPAFMKDPNVLMSKSSLLEVVTGHYLYFSSPWDDVDYVFMPIILTNKAHWILGLLQFRSHTLTVFNSAGKFYRDWKVLQGIEPYVKVFLALMNTLGILKKDSDYHEPEAKELKVIIDDTLPQQTNGCSIPNKFDASKFRMDITTLLYKCQQVYTKRVNQPMTEEALALE</sequence>
<proteinExistence type="inferred from homology"/>
<gene>
    <name evidence="6" type="ORF">OLEA9_A008921</name>
</gene>
<accession>A0A8S0PMP2</accession>
<protein>
    <submittedName>
        <fullName evidence="6">Sentrin-specific protease 1-like</fullName>
    </submittedName>
</protein>
<evidence type="ECO:0000256" key="4">
    <source>
        <dbReference type="SAM" id="MobiDB-lite"/>
    </source>
</evidence>
<dbReference type="GO" id="GO:0006508">
    <property type="term" value="P:proteolysis"/>
    <property type="evidence" value="ECO:0007669"/>
    <property type="project" value="UniProtKB-KW"/>
</dbReference>
<dbReference type="InterPro" id="IPR038765">
    <property type="entry name" value="Papain-like_cys_pep_sf"/>
</dbReference>
<feature type="region of interest" description="Disordered" evidence="4">
    <location>
        <begin position="104"/>
        <end position="136"/>
    </location>
</feature>
<dbReference type="OrthoDB" id="693742at2759"/>
<dbReference type="GO" id="GO:0008234">
    <property type="term" value="F:cysteine-type peptidase activity"/>
    <property type="evidence" value="ECO:0007669"/>
    <property type="project" value="InterPro"/>
</dbReference>
<comment type="similarity">
    <text evidence="1">Belongs to the peptidase C48 family.</text>
</comment>